<dbReference type="KEGG" id="msv:Mesil_0307"/>
<keyword evidence="5" id="KW-1185">Reference proteome</keyword>
<dbReference type="STRING" id="526227.Mesil_0307"/>
<dbReference type="eggNOG" id="COG2345">
    <property type="taxonomic scope" value="Bacteria"/>
</dbReference>
<keyword evidence="2" id="KW-0804">Transcription</keyword>
<dbReference type="OrthoDB" id="155998at2"/>
<evidence type="ECO:0000313" key="5">
    <source>
        <dbReference type="Proteomes" id="UP000001916"/>
    </source>
</evidence>
<dbReference type="InterPro" id="IPR036388">
    <property type="entry name" value="WH-like_DNA-bd_sf"/>
</dbReference>
<evidence type="ECO:0000256" key="1">
    <source>
        <dbReference type="ARBA" id="ARBA00023015"/>
    </source>
</evidence>
<sequence length="201" mass="22377">MDTQKQLIEYLKQHGPSTVKELTQVLSVSENAVRHHLNALERGGWLCQERQAGKVGRPAVRYGLTVASEGLFPKRYPELLDAVLSQAEAEGLIERLLEGVAERMACELRAKLEGLEGEAKLAALLALLDYGDMLGVLEKTETGWELRAYNCLYYATGQKFVQVCDLPPKVIAKATGLESGRPFCQRDGQRACHFLIYERGK</sequence>
<proteinExistence type="predicted"/>
<protein>
    <submittedName>
        <fullName evidence="4">Transcriptional regulator</fullName>
    </submittedName>
</protein>
<dbReference type="InterPro" id="IPR001034">
    <property type="entry name" value="DeoR_HTH"/>
</dbReference>
<evidence type="ECO:0000256" key="2">
    <source>
        <dbReference type="ARBA" id="ARBA00023163"/>
    </source>
</evidence>
<reference evidence="4 5" key="1">
    <citation type="journal article" date="2010" name="Stand. Genomic Sci.">
        <title>Complete genome sequence of Meiothermus silvanus type strain (VI-R2).</title>
        <authorList>
            <person name="Sikorski J."/>
            <person name="Tindall B.J."/>
            <person name="Lowry S."/>
            <person name="Lucas S."/>
            <person name="Nolan M."/>
            <person name="Copeland A."/>
            <person name="Glavina Del Rio T."/>
            <person name="Tice H."/>
            <person name="Cheng J.F."/>
            <person name="Han C."/>
            <person name="Pitluck S."/>
            <person name="Liolios K."/>
            <person name="Ivanova N."/>
            <person name="Mavromatis K."/>
            <person name="Mikhailova N."/>
            <person name="Pati A."/>
            <person name="Goodwin L."/>
            <person name="Chen A."/>
            <person name="Palaniappan K."/>
            <person name="Land M."/>
            <person name="Hauser L."/>
            <person name="Chang Y.J."/>
            <person name="Jeffries C.D."/>
            <person name="Rohde M."/>
            <person name="Goker M."/>
            <person name="Woyke T."/>
            <person name="Bristow J."/>
            <person name="Eisen J.A."/>
            <person name="Markowitz V."/>
            <person name="Hugenholtz P."/>
            <person name="Kyrpides N.C."/>
            <person name="Klenk H.P."/>
            <person name="Lapidus A."/>
        </authorList>
    </citation>
    <scope>NUCLEOTIDE SEQUENCE [LARGE SCALE GENOMIC DNA]</scope>
    <source>
        <strain evidence="5">ATCC 700542 / DSM 9946 / VI-R2</strain>
    </source>
</reference>
<dbReference type="InterPro" id="IPR036390">
    <property type="entry name" value="WH_DNA-bd_sf"/>
</dbReference>
<name>D7BHL0_ALLS1</name>
<dbReference type="Proteomes" id="UP000001916">
    <property type="component" value="Chromosome"/>
</dbReference>
<evidence type="ECO:0000313" key="4">
    <source>
        <dbReference type="EMBL" id="ADH62248.1"/>
    </source>
</evidence>
<keyword evidence="1" id="KW-0805">Transcription regulation</keyword>
<dbReference type="RefSeq" id="WP_013156855.1">
    <property type="nucleotide sequence ID" value="NC_014212.1"/>
</dbReference>
<feature type="domain" description="HTH deoR-type" evidence="3">
    <location>
        <begin position="4"/>
        <end position="45"/>
    </location>
</feature>
<dbReference type="GO" id="GO:0003700">
    <property type="term" value="F:DNA-binding transcription factor activity"/>
    <property type="evidence" value="ECO:0007669"/>
    <property type="project" value="InterPro"/>
</dbReference>
<evidence type="ECO:0000259" key="3">
    <source>
        <dbReference type="Pfam" id="PF08220"/>
    </source>
</evidence>
<dbReference type="CDD" id="cd00090">
    <property type="entry name" value="HTH_ARSR"/>
    <property type="match status" value="1"/>
</dbReference>
<dbReference type="HOGENOM" id="CLU_078469_3_1_0"/>
<dbReference type="SUPFAM" id="SSF46785">
    <property type="entry name" value="Winged helix' DNA-binding domain"/>
    <property type="match status" value="1"/>
</dbReference>
<organism evidence="4 5">
    <name type="scientific">Allomeiothermus silvanus (strain ATCC 700542 / DSM 9946 / NBRC 106475 / NCIMB 13440 / VI-R2)</name>
    <name type="common">Thermus silvanus</name>
    <dbReference type="NCBI Taxonomy" id="526227"/>
    <lineage>
        <taxon>Bacteria</taxon>
        <taxon>Thermotogati</taxon>
        <taxon>Deinococcota</taxon>
        <taxon>Deinococci</taxon>
        <taxon>Thermales</taxon>
        <taxon>Thermaceae</taxon>
        <taxon>Allomeiothermus</taxon>
    </lineage>
</organism>
<dbReference type="InterPro" id="IPR011991">
    <property type="entry name" value="ArsR-like_HTH"/>
</dbReference>
<dbReference type="Gene3D" id="1.10.10.10">
    <property type="entry name" value="Winged helix-like DNA-binding domain superfamily/Winged helix DNA-binding domain"/>
    <property type="match status" value="1"/>
</dbReference>
<accession>D7BHL0</accession>
<dbReference type="Pfam" id="PF08220">
    <property type="entry name" value="HTH_DeoR"/>
    <property type="match status" value="1"/>
</dbReference>
<dbReference type="EMBL" id="CP002042">
    <property type="protein sequence ID" value="ADH62248.1"/>
    <property type="molecule type" value="Genomic_DNA"/>
</dbReference>
<dbReference type="AlphaFoldDB" id="D7BHL0"/>
<gene>
    <name evidence="4" type="ordered locus">Mesil_0307</name>
</gene>